<accession>A0A5A9NUD3</accession>
<dbReference type="AlphaFoldDB" id="A0A5A9NUD3"/>
<protein>
    <submittedName>
        <fullName evidence="2">Uncharacterized protein</fullName>
    </submittedName>
</protein>
<proteinExistence type="predicted"/>
<feature type="compositionally biased region" description="Basic and acidic residues" evidence="1">
    <location>
        <begin position="125"/>
        <end position="135"/>
    </location>
</feature>
<name>A0A5A9NUD3_9TELE</name>
<gene>
    <name evidence="2" type="ORF">E1301_Tti013603</name>
</gene>
<comment type="caution">
    <text evidence="2">The sequence shown here is derived from an EMBL/GenBank/DDBJ whole genome shotgun (WGS) entry which is preliminary data.</text>
</comment>
<dbReference type="EMBL" id="SOYY01000013">
    <property type="protein sequence ID" value="KAA0713133.1"/>
    <property type="molecule type" value="Genomic_DNA"/>
</dbReference>
<evidence type="ECO:0000313" key="3">
    <source>
        <dbReference type="Proteomes" id="UP000324632"/>
    </source>
</evidence>
<evidence type="ECO:0000256" key="1">
    <source>
        <dbReference type="SAM" id="MobiDB-lite"/>
    </source>
</evidence>
<reference evidence="2 3" key="1">
    <citation type="journal article" date="2019" name="Mol. Ecol. Resour.">
        <title>Chromosome-level genome assembly of Triplophysa tibetana, a fish adapted to the harsh high-altitude environment of the Tibetan Plateau.</title>
        <authorList>
            <person name="Yang X."/>
            <person name="Liu H."/>
            <person name="Ma Z."/>
            <person name="Zou Y."/>
            <person name="Zou M."/>
            <person name="Mao Y."/>
            <person name="Li X."/>
            <person name="Wang H."/>
            <person name="Chen T."/>
            <person name="Wang W."/>
            <person name="Yang R."/>
        </authorList>
    </citation>
    <scope>NUCLEOTIDE SEQUENCE [LARGE SCALE GENOMIC DNA]</scope>
    <source>
        <strain evidence="2">TTIB1903HZAU</strain>
        <tissue evidence="2">Muscle</tissue>
    </source>
</reference>
<feature type="region of interest" description="Disordered" evidence="1">
    <location>
        <begin position="116"/>
        <end position="135"/>
    </location>
</feature>
<dbReference type="Proteomes" id="UP000324632">
    <property type="component" value="Chromosome 13"/>
</dbReference>
<keyword evidence="3" id="KW-1185">Reference proteome</keyword>
<organism evidence="2 3">
    <name type="scientific">Triplophysa tibetana</name>
    <dbReference type="NCBI Taxonomy" id="1572043"/>
    <lineage>
        <taxon>Eukaryota</taxon>
        <taxon>Metazoa</taxon>
        <taxon>Chordata</taxon>
        <taxon>Craniata</taxon>
        <taxon>Vertebrata</taxon>
        <taxon>Euteleostomi</taxon>
        <taxon>Actinopterygii</taxon>
        <taxon>Neopterygii</taxon>
        <taxon>Teleostei</taxon>
        <taxon>Ostariophysi</taxon>
        <taxon>Cypriniformes</taxon>
        <taxon>Nemacheilidae</taxon>
        <taxon>Triplophysa</taxon>
    </lineage>
</organism>
<evidence type="ECO:0000313" key="2">
    <source>
        <dbReference type="EMBL" id="KAA0713133.1"/>
    </source>
</evidence>
<sequence>MSKGKELSDRDRDLLLIRSASGAKPTQMAQMERMLQQTKSLMKTTEAESESKDCENVMVYSLLVTDLEEKVQRSRKERRNSLHRTQLLETQMKTVHGELIGTLDHLQELRNKLRRTQQNAEEREEAMRKLATELR</sequence>